<reference evidence="1 2" key="1">
    <citation type="submission" date="2014-04" db="EMBL/GenBank/DDBJ databases">
        <authorList>
            <consortium name="DOE Joint Genome Institute"/>
            <person name="Kuo A."/>
            <person name="Ruytinx J."/>
            <person name="Rineau F."/>
            <person name="Colpaert J."/>
            <person name="Kohler A."/>
            <person name="Nagy L.G."/>
            <person name="Floudas D."/>
            <person name="Copeland A."/>
            <person name="Barry K.W."/>
            <person name="Cichocki N."/>
            <person name="Veneault-Fourrey C."/>
            <person name="LaButti K."/>
            <person name="Lindquist E.A."/>
            <person name="Lipzen A."/>
            <person name="Lundell T."/>
            <person name="Morin E."/>
            <person name="Murat C."/>
            <person name="Sun H."/>
            <person name="Tunlid A."/>
            <person name="Henrissat B."/>
            <person name="Grigoriev I.V."/>
            <person name="Hibbett D.S."/>
            <person name="Martin F."/>
            <person name="Nordberg H.P."/>
            <person name="Cantor M.N."/>
            <person name="Hua S.X."/>
        </authorList>
    </citation>
    <scope>NUCLEOTIDE SEQUENCE [LARGE SCALE GENOMIC DNA]</scope>
    <source>
        <strain evidence="1 2">UH-Slu-Lm8-n1</strain>
    </source>
</reference>
<dbReference type="EMBL" id="KN835470">
    <property type="protein sequence ID" value="KIK37195.1"/>
    <property type="molecule type" value="Genomic_DNA"/>
</dbReference>
<sequence length="75" mass="8470">MAPISKRRKLSDLTSGDTNELLNKIEEFRSILEEGDEDLPDGLIEIRSTPKNCATNWKTADQPLLSTLPSPMWIQ</sequence>
<dbReference type="AlphaFoldDB" id="A0A0C9ZIF5"/>
<evidence type="ECO:0000313" key="1">
    <source>
        <dbReference type="EMBL" id="KIK37195.1"/>
    </source>
</evidence>
<protein>
    <submittedName>
        <fullName evidence="1">Uncharacterized protein</fullName>
    </submittedName>
</protein>
<dbReference type="HOGENOM" id="CLU_2672764_0_0_1"/>
<evidence type="ECO:0000313" key="2">
    <source>
        <dbReference type="Proteomes" id="UP000054485"/>
    </source>
</evidence>
<dbReference type="InParanoid" id="A0A0C9ZIF5"/>
<accession>A0A0C9ZIF5</accession>
<gene>
    <name evidence="1" type="ORF">CY34DRAFT_15883</name>
</gene>
<reference evidence="2" key="2">
    <citation type="submission" date="2015-01" db="EMBL/GenBank/DDBJ databases">
        <title>Evolutionary Origins and Diversification of the Mycorrhizal Mutualists.</title>
        <authorList>
            <consortium name="DOE Joint Genome Institute"/>
            <consortium name="Mycorrhizal Genomics Consortium"/>
            <person name="Kohler A."/>
            <person name="Kuo A."/>
            <person name="Nagy L.G."/>
            <person name="Floudas D."/>
            <person name="Copeland A."/>
            <person name="Barry K.W."/>
            <person name="Cichocki N."/>
            <person name="Veneault-Fourrey C."/>
            <person name="LaButti K."/>
            <person name="Lindquist E.A."/>
            <person name="Lipzen A."/>
            <person name="Lundell T."/>
            <person name="Morin E."/>
            <person name="Murat C."/>
            <person name="Riley R."/>
            <person name="Ohm R."/>
            <person name="Sun H."/>
            <person name="Tunlid A."/>
            <person name="Henrissat B."/>
            <person name="Grigoriev I.V."/>
            <person name="Hibbett D.S."/>
            <person name="Martin F."/>
        </authorList>
    </citation>
    <scope>NUCLEOTIDE SEQUENCE [LARGE SCALE GENOMIC DNA]</scope>
    <source>
        <strain evidence="2">UH-Slu-Lm8-n1</strain>
    </source>
</reference>
<name>A0A0C9ZIF5_9AGAM</name>
<proteinExistence type="predicted"/>
<keyword evidence="2" id="KW-1185">Reference proteome</keyword>
<dbReference type="Proteomes" id="UP000054485">
    <property type="component" value="Unassembled WGS sequence"/>
</dbReference>
<organism evidence="1 2">
    <name type="scientific">Suillus luteus UH-Slu-Lm8-n1</name>
    <dbReference type="NCBI Taxonomy" id="930992"/>
    <lineage>
        <taxon>Eukaryota</taxon>
        <taxon>Fungi</taxon>
        <taxon>Dikarya</taxon>
        <taxon>Basidiomycota</taxon>
        <taxon>Agaricomycotina</taxon>
        <taxon>Agaricomycetes</taxon>
        <taxon>Agaricomycetidae</taxon>
        <taxon>Boletales</taxon>
        <taxon>Suillineae</taxon>
        <taxon>Suillaceae</taxon>
        <taxon>Suillus</taxon>
    </lineage>
</organism>